<gene>
    <name evidence="1" type="ORF">PACLA_8A043685</name>
</gene>
<accession>A0A7D9JYF7</accession>
<feature type="non-terminal residue" evidence="1">
    <location>
        <position position="257"/>
    </location>
</feature>
<reference evidence="1" key="1">
    <citation type="submission" date="2020-04" db="EMBL/GenBank/DDBJ databases">
        <authorList>
            <person name="Alioto T."/>
            <person name="Alioto T."/>
            <person name="Gomez Garrido J."/>
        </authorList>
    </citation>
    <scope>NUCLEOTIDE SEQUENCE</scope>
    <source>
        <strain evidence="1">A484AB</strain>
    </source>
</reference>
<evidence type="ECO:0000313" key="1">
    <source>
        <dbReference type="EMBL" id="CAB4038083.1"/>
    </source>
</evidence>
<name>A0A7D9JYF7_PARCT</name>
<sequence length="257" mass="28797">MEETCKWVMDVLEMVTDSKDAAEFRLYKSAIQVGESYFVRLRISCENQVNPFLARSLVHSGYTPVVRLDVTGYGLDSVMNTTKVLYSEGALVQFQQSSSIADLEGNFLIMNISNAMTSEIPSNCTDHAPNHYGFLYGIEENVLSPHCNETHLCDLAWLVPLTVDDSDVVVRCFLTNPHEIHDARNISNAMTSEIPSNCTDHAPNHYGFLYGIEENVLSPHCNETHLCDLAWLVPLTVDDSDVVVRCFLTNPHEIHDA</sequence>
<proteinExistence type="predicted"/>
<protein>
    <submittedName>
        <fullName evidence="1">Uncharacterized protein</fullName>
    </submittedName>
</protein>
<organism evidence="1 2">
    <name type="scientific">Paramuricea clavata</name>
    <name type="common">Red gorgonian</name>
    <name type="synonym">Violescent sea-whip</name>
    <dbReference type="NCBI Taxonomy" id="317549"/>
    <lineage>
        <taxon>Eukaryota</taxon>
        <taxon>Metazoa</taxon>
        <taxon>Cnidaria</taxon>
        <taxon>Anthozoa</taxon>
        <taxon>Octocorallia</taxon>
        <taxon>Malacalcyonacea</taxon>
        <taxon>Plexauridae</taxon>
        <taxon>Paramuricea</taxon>
    </lineage>
</organism>
<evidence type="ECO:0000313" key="2">
    <source>
        <dbReference type="Proteomes" id="UP001152795"/>
    </source>
</evidence>
<dbReference type="Proteomes" id="UP001152795">
    <property type="component" value="Unassembled WGS sequence"/>
</dbReference>
<keyword evidence="2" id="KW-1185">Reference proteome</keyword>
<dbReference type="AlphaFoldDB" id="A0A7D9JYF7"/>
<dbReference type="EMBL" id="CACRXK020023778">
    <property type="protein sequence ID" value="CAB4038083.1"/>
    <property type="molecule type" value="Genomic_DNA"/>
</dbReference>
<comment type="caution">
    <text evidence="1">The sequence shown here is derived from an EMBL/GenBank/DDBJ whole genome shotgun (WGS) entry which is preliminary data.</text>
</comment>